<dbReference type="Proteomes" id="UP000677234">
    <property type="component" value="Chromosome"/>
</dbReference>
<dbReference type="EMBL" id="CP073708">
    <property type="protein sequence ID" value="QUO43347.1"/>
    <property type="molecule type" value="Genomic_DNA"/>
</dbReference>
<evidence type="ECO:0000313" key="3">
    <source>
        <dbReference type="Proteomes" id="UP000595847"/>
    </source>
</evidence>
<reference evidence="2" key="2">
    <citation type="submission" date="2021-04" db="EMBL/GenBank/DDBJ databases">
        <title>Brevibacillus composti FJAT-54423, complete genome.</title>
        <authorList>
            <person name="Tang R."/>
        </authorList>
    </citation>
    <scope>NUCLEOTIDE SEQUENCE</scope>
    <source>
        <strain evidence="2">FJAT-54424</strain>
    </source>
</reference>
<dbReference type="RefSeq" id="WP_198829822.1">
    <property type="nucleotide sequence ID" value="NZ_CP066308.1"/>
</dbReference>
<gene>
    <name evidence="1" type="ORF">JD108_10870</name>
    <name evidence="2" type="ORF">KDJ56_10555</name>
</gene>
<accession>A0A7T5JQN1</accession>
<sequence length="120" mass="13500">MSEPLQDVEPITMSSQAFLILCRMLDGCYDELRGQEHTGELVESIADILLAGVQKLEEQEKKPKTITFPLTLPQAYFLRRLVSELLLRMPEEQQGKTAEWLRECLTALSGGGQEHGQPLS</sequence>
<dbReference type="EMBL" id="CP066308">
    <property type="protein sequence ID" value="QQE76320.1"/>
    <property type="molecule type" value="Genomic_DNA"/>
</dbReference>
<organism evidence="1 3">
    <name type="scientific">Brevibacillus composti</name>
    <dbReference type="NCBI Taxonomy" id="2796470"/>
    <lineage>
        <taxon>Bacteria</taxon>
        <taxon>Bacillati</taxon>
        <taxon>Bacillota</taxon>
        <taxon>Bacilli</taxon>
        <taxon>Bacillales</taxon>
        <taxon>Paenibacillaceae</taxon>
        <taxon>Brevibacillus</taxon>
    </lineage>
</organism>
<reference evidence="1 3" key="1">
    <citation type="submission" date="2020-12" db="EMBL/GenBank/DDBJ databases">
        <title>strain FJAT-54423T represents a novel species of the genus Brevibacillus.</title>
        <authorList>
            <person name="Tang R."/>
        </authorList>
    </citation>
    <scope>NUCLEOTIDE SEQUENCE [LARGE SCALE GENOMIC DNA]</scope>
    <source>
        <strain evidence="1 3">FJAT-54423</strain>
    </source>
</reference>
<dbReference type="KEGG" id="bcop:JD108_10870"/>
<protein>
    <submittedName>
        <fullName evidence="1">Uncharacterized protein</fullName>
    </submittedName>
</protein>
<evidence type="ECO:0000313" key="2">
    <source>
        <dbReference type="EMBL" id="QUO43347.1"/>
    </source>
</evidence>
<keyword evidence="4" id="KW-1185">Reference proteome</keyword>
<proteinExistence type="predicted"/>
<name>A0A7T5JQN1_9BACL</name>
<evidence type="ECO:0000313" key="4">
    <source>
        <dbReference type="Proteomes" id="UP000677234"/>
    </source>
</evidence>
<dbReference type="Proteomes" id="UP000595847">
    <property type="component" value="Chromosome"/>
</dbReference>
<dbReference type="AlphaFoldDB" id="A0A7T5JQN1"/>
<evidence type="ECO:0000313" key="1">
    <source>
        <dbReference type="EMBL" id="QQE76320.1"/>
    </source>
</evidence>